<feature type="compositionally biased region" description="Polar residues" evidence="1">
    <location>
        <begin position="164"/>
        <end position="181"/>
    </location>
</feature>
<keyword evidence="3" id="KW-1185">Reference proteome</keyword>
<evidence type="ECO:0008006" key="4">
    <source>
        <dbReference type="Google" id="ProtNLM"/>
    </source>
</evidence>
<accession>G3ARE9</accession>
<sequence>MMSSYDNNNTNSSNFHHPHYPGQQVGVPHTMKDNAYEGQPRYYTSPMVMQQPQQGYLMNNPNAQYGLNQQMMYPPPPPIANYAQQAPQQQPQQAAVAQQQSQQGVNQYFDPSMPNNYLLIQQQNQGNLSMTPNQANATPQQAMAQNFYNPSYSQFHQGAHPHIQPTNISHKSASVGSNQQVPGGANANASSAAAGNAVSATSSGSGNNATANNNAASSVIYPDFPERLQPLLPIPPLSRAPTRPDLNMNLSQKRAKRKSKFTKQQDEMIVSLKKKGKSWVEIAEITNVGSYLAARNRYQVIVGQQGNNNSSSWDLRDKVHLQEILDAGELEKWRFISNELNKSSNKNFTDLECREMIRELFWSNPASFGVNEETINECLKEKKLTDKSIEQRDQQLKKRADIVEGKFVDPKKEPAASANNAGVDKKDHYYPPPLPHPYQRQYQQQQVQQPPPQQQPQQQVNQFSYGKPFY</sequence>
<dbReference type="EMBL" id="GL996503">
    <property type="protein sequence ID" value="EGW31756.1"/>
    <property type="molecule type" value="Genomic_DNA"/>
</dbReference>
<dbReference type="HOGENOM" id="CLU_546421_0_0_1"/>
<reference evidence="2 3" key="1">
    <citation type="journal article" date="2011" name="Proc. Natl. Acad. Sci. U.S.A.">
        <title>Comparative genomics of xylose-fermenting fungi for enhanced biofuel production.</title>
        <authorList>
            <person name="Wohlbach D.J."/>
            <person name="Kuo A."/>
            <person name="Sato T.K."/>
            <person name="Potts K.M."/>
            <person name="Salamov A.A."/>
            <person name="LaButti K.M."/>
            <person name="Sun H."/>
            <person name="Clum A."/>
            <person name="Pangilinan J.L."/>
            <person name="Lindquist E.A."/>
            <person name="Lucas S."/>
            <person name="Lapidus A."/>
            <person name="Jin M."/>
            <person name="Gunawan C."/>
            <person name="Balan V."/>
            <person name="Dale B.E."/>
            <person name="Jeffries T.W."/>
            <person name="Zinkel R."/>
            <person name="Barry K.W."/>
            <person name="Grigoriev I.V."/>
            <person name="Gasch A.P."/>
        </authorList>
    </citation>
    <scope>NUCLEOTIDE SEQUENCE [LARGE SCALE GENOMIC DNA]</scope>
    <source>
        <strain evidence="3">NRRL Y-27907 / 11-Y1</strain>
    </source>
</reference>
<dbReference type="Proteomes" id="UP000000709">
    <property type="component" value="Unassembled WGS sequence"/>
</dbReference>
<protein>
    <recommendedName>
        <fullName evidence="4">Adherence factor</fullName>
    </recommendedName>
</protein>
<evidence type="ECO:0000313" key="3">
    <source>
        <dbReference type="Proteomes" id="UP000000709"/>
    </source>
</evidence>
<evidence type="ECO:0000313" key="2">
    <source>
        <dbReference type="EMBL" id="EGW31756.1"/>
    </source>
</evidence>
<dbReference type="OrthoDB" id="2350934at2759"/>
<feature type="compositionally biased region" description="Low complexity" evidence="1">
    <location>
        <begin position="437"/>
        <end position="448"/>
    </location>
</feature>
<name>G3ARE9_SPAPN</name>
<evidence type="ECO:0000256" key="1">
    <source>
        <dbReference type="SAM" id="MobiDB-lite"/>
    </source>
</evidence>
<dbReference type="InParanoid" id="G3ARE9"/>
<feature type="region of interest" description="Disordered" evidence="1">
    <location>
        <begin position="405"/>
        <end position="470"/>
    </location>
</feature>
<organism evidence="3">
    <name type="scientific">Spathaspora passalidarum (strain NRRL Y-27907 / 11-Y1)</name>
    <dbReference type="NCBI Taxonomy" id="619300"/>
    <lineage>
        <taxon>Eukaryota</taxon>
        <taxon>Fungi</taxon>
        <taxon>Dikarya</taxon>
        <taxon>Ascomycota</taxon>
        <taxon>Saccharomycotina</taxon>
        <taxon>Pichiomycetes</taxon>
        <taxon>Debaryomycetaceae</taxon>
        <taxon>Spathaspora</taxon>
    </lineage>
</organism>
<feature type="region of interest" description="Disordered" evidence="1">
    <location>
        <begin position="156"/>
        <end position="190"/>
    </location>
</feature>
<gene>
    <name evidence="2" type="ORF">SPAPADRAFT_62350</name>
</gene>
<feature type="compositionally biased region" description="Low complexity" evidence="1">
    <location>
        <begin position="1"/>
        <end position="14"/>
    </location>
</feature>
<dbReference type="eggNOG" id="ENOG502S8GZ">
    <property type="taxonomic scope" value="Eukaryota"/>
</dbReference>
<feature type="region of interest" description="Disordered" evidence="1">
    <location>
        <begin position="1"/>
        <end position="38"/>
    </location>
</feature>
<dbReference type="STRING" id="619300.G3ARE9"/>
<dbReference type="AlphaFoldDB" id="G3ARE9"/>
<dbReference type="KEGG" id="spaa:SPAPADRAFT_62350"/>
<dbReference type="RefSeq" id="XP_007376534.1">
    <property type="nucleotide sequence ID" value="XM_007376472.1"/>
</dbReference>
<proteinExistence type="predicted"/>
<feature type="compositionally biased region" description="Basic and acidic residues" evidence="1">
    <location>
        <begin position="405"/>
        <end position="414"/>
    </location>
</feature>
<dbReference type="OMA" id="WRFISSE"/>
<dbReference type="GeneID" id="18874285"/>